<comment type="similarity">
    <text evidence="1">Belongs to the DEFL family.</text>
</comment>
<keyword evidence="3" id="KW-0295">Fungicide</keyword>
<gene>
    <name evidence="7" type="ORF">HID58_057279</name>
</gene>
<keyword evidence="5" id="KW-1015">Disulfide bond</keyword>
<accession>A0ABQ8AS34</accession>
<comment type="caution">
    <text evidence="7">The sequence shown here is derived from an EMBL/GenBank/DDBJ whole genome shotgun (WGS) entry which is preliminary data.</text>
</comment>
<evidence type="ECO:0000256" key="3">
    <source>
        <dbReference type="ARBA" id="ARBA00022577"/>
    </source>
</evidence>
<keyword evidence="2" id="KW-0929">Antimicrobial</keyword>
<dbReference type="PANTHER" id="PTHR33830">
    <property type="entry name" value="DEFENSIN-LIKE PROTEIN 184-RELATED"/>
    <property type="match status" value="1"/>
</dbReference>
<reference evidence="7 8" key="1">
    <citation type="submission" date="2021-05" db="EMBL/GenBank/DDBJ databases">
        <title>Genome Assembly of Synthetic Allotetraploid Brassica napus Reveals Homoeologous Exchanges between Subgenomes.</title>
        <authorList>
            <person name="Davis J.T."/>
        </authorList>
    </citation>
    <scope>NUCLEOTIDE SEQUENCE [LARGE SCALE GENOMIC DNA]</scope>
    <source>
        <strain evidence="8">cv. Da-Ae</strain>
        <tissue evidence="7">Seedling</tissue>
    </source>
</reference>
<keyword evidence="8" id="KW-1185">Reference proteome</keyword>
<evidence type="ECO:0008006" key="9">
    <source>
        <dbReference type="Google" id="ProtNLM"/>
    </source>
</evidence>
<proteinExistence type="inferred from homology"/>
<evidence type="ECO:0000256" key="4">
    <source>
        <dbReference type="ARBA" id="ARBA00022821"/>
    </source>
</evidence>
<evidence type="ECO:0000313" key="8">
    <source>
        <dbReference type="Proteomes" id="UP000824890"/>
    </source>
</evidence>
<keyword evidence="4" id="KW-0611">Plant defense</keyword>
<sequence length="79" mass="9088">MIMAKFSCSYFLLLVIVFSVCLMVEKSEGMLCEITIDQEQDCEMFFCTQDCARHYNGVGECLDDPTVFGPRNCRCKYNC</sequence>
<keyword evidence="6" id="KW-0732">Signal</keyword>
<protein>
    <recommendedName>
        <fullName evidence="9">Defensin-like protein</fullName>
    </recommendedName>
</protein>
<organism evidence="7 8">
    <name type="scientific">Brassica napus</name>
    <name type="common">Rape</name>
    <dbReference type="NCBI Taxonomy" id="3708"/>
    <lineage>
        <taxon>Eukaryota</taxon>
        <taxon>Viridiplantae</taxon>
        <taxon>Streptophyta</taxon>
        <taxon>Embryophyta</taxon>
        <taxon>Tracheophyta</taxon>
        <taxon>Spermatophyta</taxon>
        <taxon>Magnoliopsida</taxon>
        <taxon>eudicotyledons</taxon>
        <taxon>Gunneridae</taxon>
        <taxon>Pentapetalae</taxon>
        <taxon>rosids</taxon>
        <taxon>malvids</taxon>
        <taxon>Brassicales</taxon>
        <taxon>Brassicaceae</taxon>
        <taxon>Brassiceae</taxon>
        <taxon>Brassica</taxon>
    </lineage>
</organism>
<name>A0ABQ8AS34_BRANA</name>
<feature type="chain" id="PRO_5046025192" description="Defensin-like protein" evidence="6">
    <location>
        <begin position="30"/>
        <end position="79"/>
    </location>
</feature>
<evidence type="ECO:0000256" key="5">
    <source>
        <dbReference type="ARBA" id="ARBA00023157"/>
    </source>
</evidence>
<dbReference type="PANTHER" id="PTHR33830:SF19">
    <property type="entry name" value="KNOTTIN SCORPION TOXIN-LIKE DOMAIN-CONTAINING PROTEIN"/>
    <property type="match status" value="1"/>
</dbReference>
<dbReference type="EMBL" id="JAGKQM010000013">
    <property type="protein sequence ID" value="KAH0894850.1"/>
    <property type="molecule type" value="Genomic_DNA"/>
</dbReference>
<evidence type="ECO:0000256" key="2">
    <source>
        <dbReference type="ARBA" id="ARBA00022529"/>
    </source>
</evidence>
<feature type="signal peptide" evidence="6">
    <location>
        <begin position="1"/>
        <end position="29"/>
    </location>
</feature>
<dbReference type="InterPro" id="IPR010851">
    <property type="entry name" value="DEFL"/>
</dbReference>
<evidence type="ECO:0000256" key="6">
    <source>
        <dbReference type="SAM" id="SignalP"/>
    </source>
</evidence>
<evidence type="ECO:0000256" key="1">
    <source>
        <dbReference type="ARBA" id="ARBA00006722"/>
    </source>
</evidence>
<dbReference type="Proteomes" id="UP000824890">
    <property type="component" value="Unassembled WGS sequence"/>
</dbReference>
<evidence type="ECO:0000313" key="7">
    <source>
        <dbReference type="EMBL" id="KAH0894850.1"/>
    </source>
</evidence>
<dbReference type="Pfam" id="PF07333">
    <property type="entry name" value="SLR1-BP"/>
    <property type="match status" value="1"/>
</dbReference>